<dbReference type="InParanoid" id="A0DW90"/>
<accession>A0DW90</accession>
<name>A0DW90_PARTE</name>
<dbReference type="EMBL" id="CT868618">
    <property type="protein sequence ID" value="CAK87307.1"/>
    <property type="molecule type" value="Genomic_DNA"/>
</dbReference>
<keyword evidence="3" id="KW-1185">Reference proteome</keyword>
<keyword evidence="1" id="KW-0732">Signal</keyword>
<evidence type="ECO:0000256" key="1">
    <source>
        <dbReference type="SAM" id="SignalP"/>
    </source>
</evidence>
<organism evidence="2 3">
    <name type="scientific">Paramecium tetraurelia</name>
    <dbReference type="NCBI Taxonomy" id="5888"/>
    <lineage>
        <taxon>Eukaryota</taxon>
        <taxon>Sar</taxon>
        <taxon>Alveolata</taxon>
        <taxon>Ciliophora</taxon>
        <taxon>Intramacronucleata</taxon>
        <taxon>Oligohymenophorea</taxon>
        <taxon>Peniculida</taxon>
        <taxon>Parameciidae</taxon>
        <taxon>Paramecium</taxon>
    </lineage>
</organism>
<feature type="signal peptide" evidence="1">
    <location>
        <begin position="1"/>
        <end position="17"/>
    </location>
</feature>
<dbReference type="AlphaFoldDB" id="A0DW90"/>
<gene>
    <name evidence="2" type="ORF">GSPATT00020948001</name>
</gene>
<proteinExistence type="predicted"/>
<sequence>MFRQLLFSLCLIGLATATLNVDVSQHCVCSELNQQDCGQAQSWCLWNTSSAECQDHTFTCADISSQVLCDAEDFCKWKTSTCEEYYPSCADGTSAELCPTGIGCLWNKQNQCSFFTSCSDYSVENCPIYEWCSPETGSCAPYVFVTCSSFTTADTCTGAASKTSWCSWANDNTCKTMTGVSNCSDLNNFKLDCNDRDGCRYDGSICRSIKCSDFGSEAECGSIRVEAADYYLCAWVNGACDDAVDSSIFTKDTCFSRTYKNYKWTSDNKCVACDNLTNNDEVSNSVILGAFILLALIA</sequence>
<protein>
    <recommendedName>
        <fullName evidence="4">Mini antigen</fullName>
    </recommendedName>
</protein>
<evidence type="ECO:0008006" key="4">
    <source>
        <dbReference type="Google" id="ProtNLM"/>
    </source>
</evidence>
<reference evidence="2 3" key="1">
    <citation type="journal article" date="2006" name="Nature">
        <title>Global trends of whole-genome duplications revealed by the ciliate Paramecium tetraurelia.</title>
        <authorList>
            <consortium name="Genoscope"/>
            <person name="Aury J.-M."/>
            <person name="Jaillon O."/>
            <person name="Duret L."/>
            <person name="Noel B."/>
            <person name="Jubin C."/>
            <person name="Porcel B.M."/>
            <person name="Segurens B."/>
            <person name="Daubin V."/>
            <person name="Anthouard V."/>
            <person name="Aiach N."/>
            <person name="Arnaiz O."/>
            <person name="Billaut A."/>
            <person name="Beisson J."/>
            <person name="Blanc I."/>
            <person name="Bouhouche K."/>
            <person name="Camara F."/>
            <person name="Duharcourt S."/>
            <person name="Guigo R."/>
            <person name="Gogendeau D."/>
            <person name="Katinka M."/>
            <person name="Keller A.-M."/>
            <person name="Kissmehl R."/>
            <person name="Klotz C."/>
            <person name="Koll F."/>
            <person name="Le Moue A."/>
            <person name="Lepere C."/>
            <person name="Malinsky S."/>
            <person name="Nowacki M."/>
            <person name="Nowak J.K."/>
            <person name="Plattner H."/>
            <person name="Poulain J."/>
            <person name="Ruiz F."/>
            <person name="Serrano V."/>
            <person name="Zagulski M."/>
            <person name="Dessen P."/>
            <person name="Betermier M."/>
            <person name="Weissenbach J."/>
            <person name="Scarpelli C."/>
            <person name="Schachter V."/>
            <person name="Sperling L."/>
            <person name="Meyer E."/>
            <person name="Cohen J."/>
            <person name="Wincker P."/>
        </authorList>
    </citation>
    <scope>NUCLEOTIDE SEQUENCE [LARGE SCALE GENOMIC DNA]</scope>
    <source>
        <strain evidence="2 3">Stock d4-2</strain>
    </source>
</reference>
<evidence type="ECO:0000313" key="2">
    <source>
        <dbReference type="EMBL" id="CAK87307.1"/>
    </source>
</evidence>
<dbReference type="OrthoDB" id="299033at2759"/>
<evidence type="ECO:0000313" key="3">
    <source>
        <dbReference type="Proteomes" id="UP000000600"/>
    </source>
</evidence>
<dbReference type="RefSeq" id="XP_001454704.1">
    <property type="nucleotide sequence ID" value="XM_001454667.1"/>
</dbReference>
<dbReference type="GeneID" id="5040490"/>
<dbReference type="Proteomes" id="UP000000600">
    <property type="component" value="Unassembled WGS sequence"/>
</dbReference>
<dbReference type="KEGG" id="ptm:GSPATT00020948001"/>
<feature type="chain" id="PRO_5002624110" description="Mini antigen" evidence="1">
    <location>
        <begin position="18"/>
        <end position="298"/>
    </location>
</feature>
<dbReference type="HOGENOM" id="CLU_077273_0_0_1"/>